<dbReference type="RefSeq" id="WP_184968823.1">
    <property type="nucleotide sequence ID" value="NZ_BAAAWF010000098.1"/>
</dbReference>
<evidence type="ECO:0000313" key="2">
    <source>
        <dbReference type="EMBL" id="MBB5929402.1"/>
    </source>
</evidence>
<evidence type="ECO:0000313" key="3">
    <source>
        <dbReference type="Proteomes" id="UP000585836"/>
    </source>
</evidence>
<dbReference type="InterPro" id="IPR021452">
    <property type="entry name" value="DUF3103"/>
</dbReference>
<reference evidence="2 3" key="1">
    <citation type="submission" date="2020-08" db="EMBL/GenBank/DDBJ databases">
        <title>Genomic Encyclopedia of Type Strains, Phase III (KMG-III): the genomes of soil and plant-associated and newly described type strains.</title>
        <authorList>
            <person name="Whitman W."/>
        </authorList>
    </citation>
    <scope>NUCLEOTIDE SEQUENCE [LARGE SCALE GENOMIC DNA]</scope>
    <source>
        <strain evidence="2 3">CECT 3313</strain>
    </source>
</reference>
<evidence type="ECO:0008006" key="4">
    <source>
        <dbReference type="Google" id="ProtNLM"/>
    </source>
</evidence>
<keyword evidence="1" id="KW-0732">Signal</keyword>
<evidence type="ECO:0000256" key="1">
    <source>
        <dbReference type="SAM" id="SignalP"/>
    </source>
</evidence>
<proteinExistence type="predicted"/>
<protein>
    <recommendedName>
        <fullName evidence="4">DUF3103 family protein</fullName>
    </recommendedName>
</protein>
<feature type="signal peptide" evidence="1">
    <location>
        <begin position="1"/>
        <end position="32"/>
    </location>
</feature>
<dbReference type="AlphaFoldDB" id="A0A7W9USE2"/>
<dbReference type="Pfam" id="PF11301">
    <property type="entry name" value="DUF3103"/>
    <property type="match status" value="1"/>
</dbReference>
<name>A0A7W9USE2_9ACTN</name>
<comment type="caution">
    <text evidence="2">The sequence shown here is derived from an EMBL/GenBank/DDBJ whole genome shotgun (WGS) entry which is preliminary data.</text>
</comment>
<dbReference type="Proteomes" id="UP000585836">
    <property type="component" value="Unassembled WGS sequence"/>
</dbReference>
<organism evidence="2 3">
    <name type="scientific">Streptomyces echinatus</name>
    <dbReference type="NCBI Taxonomy" id="67293"/>
    <lineage>
        <taxon>Bacteria</taxon>
        <taxon>Bacillati</taxon>
        <taxon>Actinomycetota</taxon>
        <taxon>Actinomycetes</taxon>
        <taxon>Kitasatosporales</taxon>
        <taxon>Streptomycetaceae</taxon>
        <taxon>Streptomyces</taxon>
    </lineage>
</organism>
<gene>
    <name evidence="2" type="ORF">FHS34_004886</name>
</gene>
<sequence length="394" mass="41510">MRPSHRRRHGAVVTLAAALAALGTGQTLGAAAATAAPHFPAATSAAPHSPAPASAVATAQDQAARAIAGSLSDSAWRDRVRTAALASDQVPVTTLAHGALKTALASADHRIAVAKGLDGQVGPLLRLRLGDDSMRPALTAGRTPWVAAASSDDDTSTVTAYDSHGRAHTLDARTAPAHPVYVVDIDGSKALAAGLKILGAELQRRGVASAVPVPTTAQSTRKAAGQAASAAAGFWTTRITAVELSDDEEPWVKGDAEIYTLVTGFGQDGKVRVDPVDMPYLDNDGTVYRPNQILVNWSNYKYNLADAVMMEEDGSTNYRDLAKAIATVLLTIADQGTYIPLVNAVLDAIPNDWWTDDPDYVDSWYTLARSDNGTRNGARGNGWMTVEPYFVQEF</sequence>
<feature type="chain" id="PRO_5031222071" description="DUF3103 family protein" evidence="1">
    <location>
        <begin position="33"/>
        <end position="394"/>
    </location>
</feature>
<dbReference type="EMBL" id="JACHJK010000008">
    <property type="protein sequence ID" value="MBB5929402.1"/>
    <property type="molecule type" value="Genomic_DNA"/>
</dbReference>
<keyword evidence="3" id="KW-1185">Reference proteome</keyword>
<accession>A0A7W9USE2</accession>